<name>A0A0L8LDI2_STRVR</name>
<dbReference type="EMBL" id="LGUP01000008">
    <property type="protein sequence ID" value="KOG36323.1"/>
    <property type="molecule type" value="Genomic_DNA"/>
</dbReference>
<comment type="caution">
    <text evidence="5">The sequence shown here is derived from an EMBL/GenBank/DDBJ whole genome shotgun (WGS) entry which is preliminary data.</text>
</comment>
<feature type="domain" description="SGNH hydrolase-type esterase" evidence="4">
    <location>
        <begin position="24"/>
        <end position="240"/>
    </location>
</feature>
<dbReference type="SUPFAM" id="SSF52266">
    <property type="entry name" value="SGNH hydrolase"/>
    <property type="match status" value="1"/>
</dbReference>
<dbReference type="GO" id="GO:0004806">
    <property type="term" value="F:triacylglycerol lipase activity"/>
    <property type="evidence" value="ECO:0007669"/>
    <property type="project" value="TreeGrafter"/>
</dbReference>
<dbReference type="Gene3D" id="3.40.50.1110">
    <property type="entry name" value="SGNH hydrolase"/>
    <property type="match status" value="1"/>
</dbReference>
<dbReference type="InterPro" id="IPR037460">
    <property type="entry name" value="SEST-like"/>
</dbReference>
<evidence type="ECO:0000256" key="3">
    <source>
        <dbReference type="SAM" id="SignalP"/>
    </source>
</evidence>
<sequence length="251" mass="26029">MLASAAALLVGAGSAQAAGERYVALGDSYSSGVGAGSYLSDSGSCKRSSRSYPALWSAANAPSSFSFAACSGATSTTVRNSQLGSLNSSTSLVSVSAGGNDIGFADIMGVCVLQSDQACINAVNEGTSKARNQLPGQLDQLYSNIRSRSPQARVMVLGYPRLYKLGSCVVGIGDTKRRALDEAADTLNSVISQRAAAAGFRFIDVRGAFSGHEICSGDAWLHSTRIPVDESYHPNTKGQQYGYLPSFDAIA</sequence>
<dbReference type="PANTHER" id="PTHR37981:SF1">
    <property type="entry name" value="SGNH HYDROLASE-TYPE ESTERASE DOMAIN-CONTAINING PROTEIN"/>
    <property type="match status" value="1"/>
</dbReference>
<dbReference type="PANTHER" id="PTHR37981">
    <property type="entry name" value="LIPASE 2"/>
    <property type="match status" value="1"/>
</dbReference>
<dbReference type="Proteomes" id="UP000037023">
    <property type="component" value="Unassembled WGS sequence"/>
</dbReference>
<dbReference type="OrthoDB" id="5503950at2"/>
<feature type="signal peptide" evidence="3">
    <location>
        <begin position="1"/>
        <end position="17"/>
    </location>
</feature>
<feature type="chain" id="PRO_5005586123" evidence="3">
    <location>
        <begin position="18"/>
        <end position="251"/>
    </location>
</feature>
<dbReference type="InterPro" id="IPR036514">
    <property type="entry name" value="SGNH_hydro_sf"/>
</dbReference>
<dbReference type="CDD" id="cd01823">
    <property type="entry name" value="SEST_like"/>
    <property type="match status" value="1"/>
</dbReference>
<organism evidence="5 6">
    <name type="scientific">Streptomyces viridochromogenes</name>
    <dbReference type="NCBI Taxonomy" id="1938"/>
    <lineage>
        <taxon>Bacteria</taxon>
        <taxon>Bacillati</taxon>
        <taxon>Actinomycetota</taxon>
        <taxon>Actinomycetes</taxon>
        <taxon>Kitasatosporales</taxon>
        <taxon>Streptomycetaceae</taxon>
        <taxon>Streptomyces</taxon>
    </lineage>
</organism>
<dbReference type="GO" id="GO:0019433">
    <property type="term" value="P:triglyceride catabolic process"/>
    <property type="evidence" value="ECO:0007669"/>
    <property type="project" value="TreeGrafter"/>
</dbReference>
<feature type="active site" description="Nucleophile" evidence="1">
    <location>
        <position position="28"/>
    </location>
</feature>
<evidence type="ECO:0000256" key="1">
    <source>
        <dbReference type="PIRSR" id="PIRSR637460-1"/>
    </source>
</evidence>
<feature type="disulfide bond" evidence="2">
    <location>
        <begin position="45"/>
        <end position="70"/>
    </location>
</feature>
<accession>A0A0L8LDI2</accession>
<keyword evidence="2" id="KW-1015">Disulfide bond</keyword>
<evidence type="ECO:0000313" key="6">
    <source>
        <dbReference type="Proteomes" id="UP000037023"/>
    </source>
</evidence>
<dbReference type="InterPro" id="IPR013830">
    <property type="entry name" value="SGNH_hydro"/>
</dbReference>
<dbReference type="Pfam" id="PF13472">
    <property type="entry name" value="Lipase_GDSL_2"/>
    <property type="match status" value="1"/>
</dbReference>
<feature type="active site" evidence="1">
    <location>
        <position position="233"/>
    </location>
</feature>
<protein>
    <submittedName>
        <fullName evidence="5">Lipase</fullName>
    </submittedName>
</protein>
<evidence type="ECO:0000259" key="4">
    <source>
        <dbReference type="Pfam" id="PF13472"/>
    </source>
</evidence>
<dbReference type="PATRIC" id="fig|1938.6.peg.488"/>
<dbReference type="AlphaFoldDB" id="A0A0L8LDI2"/>
<feature type="disulfide bond" evidence="2">
    <location>
        <begin position="111"/>
        <end position="119"/>
    </location>
</feature>
<proteinExistence type="predicted"/>
<keyword evidence="3" id="KW-0732">Signal</keyword>
<dbReference type="RefSeq" id="WP_051787487.1">
    <property type="nucleotide sequence ID" value="NZ_LGUP01000008.1"/>
</dbReference>
<evidence type="ECO:0000256" key="2">
    <source>
        <dbReference type="PIRSR" id="PIRSR637460-2"/>
    </source>
</evidence>
<gene>
    <name evidence="5" type="ORF">ADK34_02300</name>
</gene>
<feature type="disulfide bond" evidence="2">
    <location>
        <begin position="168"/>
        <end position="215"/>
    </location>
</feature>
<evidence type="ECO:0000313" key="5">
    <source>
        <dbReference type="EMBL" id="KOG36323.1"/>
    </source>
</evidence>
<reference evidence="5 6" key="1">
    <citation type="submission" date="2015-06" db="EMBL/GenBank/DDBJ databases">
        <authorList>
            <person name="Hoefler B.C."/>
            <person name="Straight P.D."/>
        </authorList>
    </citation>
    <scope>NUCLEOTIDE SEQUENCE [LARGE SCALE GENOMIC DNA]</scope>
    <source>
        <strain evidence="5 6">NRRL 3427</strain>
    </source>
</reference>